<dbReference type="PANTHER" id="PTHR47698">
    <property type="entry name" value="FATTY-ACID-BINDING PROTEIN 3, CHLOROPLASTIC"/>
    <property type="match status" value="1"/>
</dbReference>
<dbReference type="InterPro" id="IPR036298">
    <property type="entry name" value="Chalcone_isomerase_sf"/>
</dbReference>
<evidence type="ECO:0000256" key="2">
    <source>
        <dbReference type="RuleBase" id="RU361158"/>
    </source>
</evidence>
<dbReference type="EMBL" id="BSYO01000027">
    <property type="protein sequence ID" value="GMH24242.1"/>
    <property type="molecule type" value="Genomic_DNA"/>
</dbReference>
<dbReference type="PANTHER" id="PTHR47698:SF2">
    <property type="entry name" value="FATTY-ACID-BINDING PROTEIN 3, CHLOROPLASTIC"/>
    <property type="match status" value="1"/>
</dbReference>
<evidence type="ECO:0000313" key="4">
    <source>
        <dbReference type="EMBL" id="GMH24242.1"/>
    </source>
</evidence>
<dbReference type="GO" id="GO:0005504">
    <property type="term" value="F:fatty acid binding"/>
    <property type="evidence" value="ECO:0007669"/>
    <property type="project" value="TreeGrafter"/>
</dbReference>
<organism evidence="4 5">
    <name type="scientific">Nepenthes gracilis</name>
    <name type="common">Slender pitcher plant</name>
    <dbReference type="NCBI Taxonomy" id="150966"/>
    <lineage>
        <taxon>Eukaryota</taxon>
        <taxon>Viridiplantae</taxon>
        <taxon>Streptophyta</taxon>
        <taxon>Embryophyta</taxon>
        <taxon>Tracheophyta</taxon>
        <taxon>Spermatophyta</taxon>
        <taxon>Magnoliopsida</taxon>
        <taxon>eudicotyledons</taxon>
        <taxon>Gunneridae</taxon>
        <taxon>Pentapetalae</taxon>
        <taxon>Caryophyllales</taxon>
        <taxon>Nepenthaceae</taxon>
        <taxon>Nepenthes</taxon>
    </lineage>
</organism>
<comment type="caution">
    <text evidence="4">The sequence shown here is derived from an EMBL/GenBank/DDBJ whole genome shotgun (WGS) entry which is preliminary data.</text>
</comment>
<dbReference type="InterPro" id="IPR016087">
    <property type="entry name" value="Chalcone_isomerase"/>
</dbReference>
<reference evidence="4" key="1">
    <citation type="submission" date="2023-05" db="EMBL/GenBank/DDBJ databases">
        <title>Nepenthes gracilis genome sequencing.</title>
        <authorList>
            <person name="Fukushima K."/>
        </authorList>
    </citation>
    <scope>NUCLEOTIDE SEQUENCE</scope>
    <source>
        <strain evidence="4">SING2019-196</strain>
    </source>
</reference>
<dbReference type="Pfam" id="PF02431">
    <property type="entry name" value="Chalcone"/>
    <property type="match status" value="1"/>
</dbReference>
<accession>A0AAD3T914</accession>
<dbReference type="AlphaFoldDB" id="A0AAD3T914"/>
<evidence type="ECO:0000259" key="3">
    <source>
        <dbReference type="Pfam" id="PF02431"/>
    </source>
</evidence>
<dbReference type="GO" id="GO:0006631">
    <property type="term" value="P:fatty acid metabolic process"/>
    <property type="evidence" value="ECO:0007669"/>
    <property type="project" value="TreeGrafter"/>
</dbReference>
<comment type="similarity">
    <text evidence="1 2">Belongs to the chalcone isomerase family.</text>
</comment>
<dbReference type="SUPFAM" id="SSF54626">
    <property type="entry name" value="Chalcone isomerase"/>
    <property type="match status" value="1"/>
</dbReference>
<keyword evidence="5" id="KW-1185">Reference proteome</keyword>
<dbReference type="Gene3D" id="1.10.890.20">
    <property type="match status" value="1"/>
</dbReference>
<name>A0AAD3T914_NEPGR</name>
<feature type="domain" description="Chalcone isomerase" evidence="3">
    <location>
        <begin position="85"/>
        <end position="278"/>
    </location>
</feature>
<dbReference type="Proteomes" id="UP001279734">
    <property type="component" value="Unassembled WGS sequence"/>
</dbReference>
<dbReference type="InterPro" id="IPR016088">
    <property type="entry name" value="Chalcone_isomerase_3-sand"/>
</dbReference>
<sequence>MAAVGEFAAPILLSSAVVGGNSSPKGYVSGNYRNSVAIGRKFRSFSHLYTVLRNGWTVQSPLFSPKVASSASVGSSNFVEEPATNVKFLKLLNIPGCSSSLSLLGTGYRERVFAIIGVKVYAAALYVNRSIFSELSSWKGQSAAEIQANLFLFQSIYQAPLEKSLQIALVRDIDGKTFWAALDEAVSPRVKQPAPTDESALSTFRDIFHGRPLKKGTLVFLTWLHPSKLLVSVSSSGQPARVDATIESMKVTRALFDVFFGDSPVSPSLKASIASGLAAAL</sequence>
<evidence type="ECO:0000313" key="5">
    <source>
        <dbReference type="Proteomes" id="UP001279734"/>
    </source>
</evidence>
<dbReference type="Gene3D" id="3.50.70.10">
    <property type="match status" value="1"/>
</dbReference>
<dbReference type="InterPro" id="IPR016089">
    <property type="entry name" value="Chalcone_isomerase_bundle_sf"/>
</dbReference>
<dbReference type="GO" id="GO:0016872">
    <property type="term" value="F:intramolecular lyase activity"/>
    <property type="evidence" value="ECO:0007669"/>
    <property type="project" value="InterPro"/>
</dbReference>
<proteinExistence type="inferred from homology"/>
<gene>
    <name evidence="4" type="ORF">Nepgr_026085</name>
</gene>
<dbReference type="GO" id="GO:0009570">
    <property type="term" value="C:chloroplast stroma"/>
    <property type="evidence" value="ECO:0007669"/>
    <property type="project" value="TreeGrafter"/>
</dbReference>
<evidence type="ECO:0000256" key="1">
    <source>
        <dbReference type="ARBA" id="ARBA00007166"/>
    </source>
</evidence>
<protein>
    <recommendedName>
        <fullName evidence="2">Chalcone-flavonone isomerase family protein</fullName>
    </recommendedName>
</protein>